<dbReference type="KEGG" id="vg:18566112"/>
<dbReference type="RefSeq" id="YP_009018224.1">
    <property type="nucleotide sequence ID" value="NC_023738.1"/>
</dbReference>
<dbReference type="GeneID" id="18566112"/>
<reference evidence="1 2" key="1">
    <citation type="journal article" date="2012" name="J. Virol.">
        <title>Complete Genome Sequences of 138 Mycobacteriophages.</title>
        <authorList>
            <consortium name="the Science Education Alliance Phage Hunters Advancing Genomics and Evolutionary Science Program"/>
            <consortium name="the KwaZulu-Natal Research Institute for Tuberculosis and HIV Mycobacterial Genetics Course Students"/>
            <consortium name="the Phage Hunters Integrating Research and Education Program"/>
            <person name="Hatfull G.F."/>
        </authorList>
    </citation>
    <scope>NUCLEOTIDE SEQUENCE [LARGE SCALE GENOMIC DNA]</scope>
</reference>
<proteinExistence type="predicted"/>
<accession>G1FGS8</accession>
<organism evidence="1 2">
    <name type="scientific">Mycobacterium phage Thibault</name>
    <dbReference type="NCBI Taxonomy" id="1052673"/>
    <lineage>
        <taxon>Viruses</taxon>
        <taxon>Duplodnaviria</taxon>
        <taxon>Heunggongvirae</taxon>
        <taxon>Uroviricota</taxon>
        <taxon>Caudoviricetes</taxon>
        <taxon>Omegavirus</taxon>
        <taxon>Omegavirus thibault</taxon>
    </lineage>
</organism>
<protein>
    <submittedName>
        <fullName evidence="1">Uncharacterized protein</fullName>
    </submittedName>
</protein>
<name>G1FGS8_9CAUD</name>
<gene>
    <name evidence="1" type="primary">215</name>
    <name evidence="1" type="ORF">THIBAULT_215</name>
</gene>
<evidence type="ECO:0000313" key="2">
    <source>
        <dbReference type="Proteomes" id="UP000008391"/>
    </source>
</evidence>
<evidence type="ECO:0000313" key="1">
    <source>
        <dbReference type="EMBL" id="AEJ94096.1"/>
    </source>
</evidence>
<dbReference type="EMBL" id="JN201525">
    <property type="protein sequence ID" value="AEJ94096.1"/>
    <property type="molecule type" value="Genomic_DNA"/>
</dbReference>
<dbReference type="OrthoDB" id="28317at10239"/>
<dbReference type="Proteomes" id="UP000008391">
    <property type="component" value="Segment"/>
</dbReference>
<sequence length="87" mass="9489">MPGIEPVPGTQSKLESKGTGTMDITALISTASEGLAWLEENADTAELDALRTRRGEARAAAHRAFVHANDDEDFNRAYDLLIAIDRY</sequence>
<keyword evidence="2" id="KW-1185">Reference proteome</keyword>